<organism evidence="14 15">
    <name type="scientific">Aquisalibacillus elongatus</name>
    <dbReference type="NCBI Taxonomy" id="485577"/>
    <lineage>
        <taxon>Bacteria</taxon>
        <taxon>Bacillati</taxon>
        <taxon>Bacillota</taxon>
        <taxon>Bacilli</taxon>
        <taxon>Bacillales</taxon>
        <taxon>Bacillaceae</taxon>
        <taxon>Aquisalibacillus</taxon>
    </lineage>
</organism>
<dbReference type="InterPro" id="IPR019991">
    <property type="entry name" value="GTP-bd_ribosome_bgen"/>
</dbReference>
<dbReference type="Pfam" id="PF01926">
    <property type="entry name" value="MMR_HSR1"/>
    <property type="match status" value="1"/>
</dbReference>
<dbReference type="FunFam" id="3.40.50.300:FF:000590">
    <property type="entry name" value="Ribosome biogenesis GTPase A"/>
    <property type="match status" value="1"/>
</dbReference>
<comment type="function">
    <text evidence="11">Required for a late step of 50S ribosomal subunit assembly. Has GTPase activity.</text>
</comment>
<keyword evidence="15" id="KW-1185">Reference proteome</keyword>
<evidence type="ECO:0000259" key="13">
    <source>
        <dbReference type="PROSITE" id="PS51721"/>
    </source>
</evidence>
<dbReference type="PIRSF" id="PIRSF006230">
    <property type="entry name" value="MG442"/>
    <property type="match status" value="1"/>
</dbReference>
<sequence>MTIQWFPGHMAKAKREVEEKLKLVDFVIELVDARAPYSSQNPMLQEVLGDKQKLIVLMKKDLADPEVTKQWVEQFQSEGHEALAVDVNQKQDIQSLIKKAKMIGKGINDKRKEKGINPRSLRAMIIGIPNVGKSTLINRLANKKRAQTGDKPGVTKQQQWIKVQGEFELLDTPGILWPKFEEEEVGYKLAAIGSIKDQIIHLDDIAVYALRYLSHHYPDQLIDRYQIEPDEEDVVVWFDTIGKKRGCIVSGGEIDYEKTAEVIIQDLRDGKLGRITFDLVH</sequence>
<evidence type="ECO:0000256" key="9">
    <source>
        <dbReference type="ARBA" id="ARBA00025021"/>
    </source>
</evidence>
<dbReference type="OrthoDB" id="9779790at2"/>
<evidence type="ECO:0000313" key="15">
    <source>
        <dbReference type="Proteomes" id="UP000276443"/>
    </source>
</evidence>
<feature type="binding site" evidence="12">
    <location>
        <begin position="130"/>
        <end position="135"/>
    </location>
    <ligand>
        <name>GTP</name>
        <dbReference type="ChEBI" id="CHEBI:37565"/>
    </ligand>
</feature>
<dbReference type="PANTHER" id="PTHR45782:SF4">
    <property type="entry name" value="MITOCHONDRIAL RIBOSOME-ASSOCIATED GTPASE 1"/>
    <property type="match status" value="1"/>
</dbReference>
<dbReference type="GO" id="GO:0005525">
    <property type="term" value="F:GTP binding"/>
    <property type="evidence" value="ECO:0007669"/>
    <property type="project" value="UniProtKB-KW"/>
</dbReference>
<dbReference type="EMBL" id="RKRF01000007">
    <property type="protein sequence ID" value="RPF56013.1"/>
    <property type="molecule type" value="Genomic_DNA"/>
</dbReference>
<feature type="binding site" evidence="12">
    <location>
        <position position="174"/>
    </location>
    <ligand>
        <name>GTP</name>
        <dbReference type="ChEBI" id="CHEBI:37565"/>
    </ligand>
</feature>
<dbReference type="NCBIfam" id="TIGR03596">
    <property type="entry name" value="GTPase_YlqF"/>
    <property type="match status" value="1"/>
</dbReference>
<evidence type="ECO:0000256" key="1">
    <source>
        <dbReference type="ARBA" id="ARBA00004496"/>
    </source>
</evidence>
<dbReference type="PRINTS" id="PR00326">
    <property type="entry name" value="GTP1OBG"/>
</dbReference>
<dbReference type="GO" id="GO:0003723">
    <property type="term" value="F:RNA binding"/>
    <property type="evidence" value="ECO:0007669"/>
    <property type="project" value="UniProtKB-KW"/>
</dbReference>
<proteinExistence type="inferred from homology"/>
<dbReference type="InterPro" id="IPR023179">
    <property type="entry name" value="GTP-bd_ortho_bundle_sf"/>
</dbReference>
<accession>A0A3N5BEV1</accession>
<keyword evidence="5 11" id="KW-0547">Nucleotide-binding</keyword>
<keyword evidence="3 11" id="KW-0963">Cytoplasm</keyword>
<feature type="domain" description="CP-type G" evidence="13">
    <location>
        <begin position="14"/>
        <end position="178"/>
    </location>
</feature>
<evidence type="ECO:0000256" key="7">
    <source>
        <dbReference type="ARBA" id="ARBA00022884"/>
    </source>
</evidence>
<comment type="function">
    <text evidence="9">Essential protein that is required for a late step of 50S ribosomal subunit assembly. Has GTPase activity that is stimulated by interaction with the immature 50S ribosome subunit. Binds to the 23S rRNA. Required for the association of ribosomal proteins rplP and rpmA with the large subunit.</text>
</comment>
<evidence type="ECO:0000256" key="2">
    <source>
        <dbReference type="ARBA" id="ARBA00014898"/>
    </source>
</evidence>
<evidence type="ECO:0000256" key="12">
    <source>
        <dbReference type="PIRSR" id="PIRSR006230-1"/>
    </source>
</evidence>
<keyword evidence="4" id="KW-0690">Ribosome biogenesis</keyword>
<evidence type="ECO:0000256" key="6">
    <source>
        <dbReference type="ARBA" id="ARBA00022801"/>
    </source>
</evidence>
<evidence type="ECO:0000256" key="8">
    <source>
        <dbReference type="ARBA" id="ARBA00023134"/>
    </source>
</evidence>
<dbReference type="GO" id="GO:0003924">
    <property type="term" value="F:GTPase activity"/>
    <property type="evidence" value="ECO:0007669"/>
    <property type="project" value="TreeGrafter"/>
</dbReference>
<dbReference type="GO" id="GO:0005737">
    <property type="term" value="C:cytoplasm"/>
    <property type="evidence" value="ECO:0007669"/>
    <property type="project" value="UniProtKB-SubCell"/>
</dbReference>
<keyword evidence="8 11" id="KW-0342">GTP-binding</keyword>
<dbReference type="InterPro" id="IPR027417">
    <property type="entry name" value="P-loop_NTPase"/>
</dbReference>
<dbReference type="CDD" id="cd01856">
    <property type="entry name" value="YlqF"/>
    <property type="match status" value="1"/>
</dbReference>
<reference evidence="14 15" key="1">
    <citation type="submission" date="2018-11" db="EMBL/GenBank/DDBJ databases">
        <title>Genomic Encyclopedia of Type Strains, Phase IV (KMG-IV): sequencing the most valuable type-strain genomes for metagenomic binning, comparative biology and taxonomic classification.</title>
        <authorList>
            <person name="Goeker M."/>
        </authorList>
    </citation>
    <scope>NUCLEOTIDE SEQUENCE [LARGE SCALE GENOMIC DNA]</scope>
    <source>
        <strain evidence="14 15">DSM 18090</strain>
    </source>
</reference>
<dbReference type="AlphaFoldDB" id="A0A3N5BEV1"/>
<dbReference type="InterPro" id="IPR016478">
    <property type="entry name" value="GTPase_MTG1"/>
</dbReference>
<dbReference type="InterPro" id="IPR006073">
    <property type="entry name" value="GTP-bd"/>
</dbReference>
<name>A0A3N5BEV1_9BACI</name>
<dbReference type="PANTHER" id="PTHR45782">
    <property type="entry name" value="MITOCHONDRIAL RIBOSOME-ASSOCIATED GTPASE 1"/>
    <property type="match status" value="1"/>
</dbReference>
<keyword evidence="7" id="KW-0694">RNA-binding</keyword>
<dbReference type="Gene3D" id="3.40.50.300">
    <property type="entry name" value="P-loop containing nucleotide triphosphate hydrolases"/>
    <property type="match status" value="1"/>
</dbReference>
<dbReference type="RefSeq" id="WP_124220071.1">
    <property type="nucleotide sequence ID" value="NZ_RKRF01000007.1"/>
</dbReference>
<evidence type="ECO:0000313" key="14">
    <source>
        <dbReference type="EMBL" id="RPF56013.1"/>
    </source>
</evidence>
<evidence type="ECO:0000256" key="4">
    <source>
        <dbReference type="ARBA" id="ARBA00022517"/>
    </source>
</evidence>
<dbReference type="Proteomes" id="UP000276443">
    <property type="component" value="Unassembled WGS sequence"/>
</dbReference>
<dbReference type="GO" id="GO:0006412">
    <property type="term" value="P:translation"/>
    <property type="evidence" value="ECO:0007669"/>
    <property type="project" value="TreeGrafter"/>
</dbReference>
<dbReference type="GO" id="GO:0042254">
    <property type="term" value="P:ribosome biogenesis"/>
    <property type="evidence" value="ECO:0007669"/>
    <property type="project" value="UniProtKB-KW"/>
</dbReference>
<evidence type="ECO:0000256" key="11">
    <source>
        <dbReference type="PIRNR" id="PIRNR006230"/>
    </source>
</evidence>
<evidence type="ECO:0000256" key="3">
    <source>
        <dbReference type="ARBA" id="ARBA00022490"/>
    </source>
</evidence>
<evidence type="ECO:0000256" key="5">
    <source>
        <dbReference type="ARBA" id="ARBA00022741"/>
    </source>
</evidence>
<dbReference type="Gene3D" id="1.10.1580.10">
    <property type="match status" value="1"/>
</dbReference>
<dbReference type="InterPro" id="IPR030378">
    <property type="entry name" value="G_CP_dom"/>
</dbReference>
<dbReference type="FunFam" id="1.10.1580.10:FF:000003">
    <property type="entry name" value="Ribosome biogenesis GTPase A"/>
    <property type="match status" value="1"/>
</dbReference>
<comment type="subcellular location">
    <subcellularLocation>
        <location evidence="1 11">Cytoplasm</location>
    </subcellularLocation>
</comment>
<gene>
    <name evidence="14" type="ORF">EDC24_0900</name>
</gene>
<evidence type="ECO:0000256" key="10">
    <source>
        <dbReference type="ARBA" id="ARBA00025856"/>
    </source>
</evidence>
<dbReference type="SUPFAM" id="SSF52540">
    <property type="entry name" value="P-loop containing nucleoside triphosphate hydrolases"/>
    <property type="match status" value="1"/>
</dbReference>
<comment type="similarity">
    <text evidence="11">Belongs to the TRAFAC class YlqF/YawG GTPase family. MTG1 subfamily.</text>
</comment>
<protein>
    <recommendedName>
        <fullName evidence="2 11">Ribosome biogenesis GTPase A</fullName>
    </recommendedName>
</protein>
<keyword evidence="6" id="KW-0378">Hydrolase</keyword>
<comment type="subunit">
    <text evidence="10">Interacts with ctc. Interacts with the immature 50S ribosome subunit. 2 molecules of rbgA bind to one 50S subunit.</text>
</comment>
<dbReference type="PROSITE" id="PS51721">
    <property type="entry name" value="G_CP"/>
    <property type="match status" value="1"/>
</dbReference>
<comment type="caution">
    <text evidence="14">The sequence shown here is derived from an EMBL/GenBank/DDBJ whole genome shotgun (WGS) entry which is preliminary data.</text>
</comment>